<feature type="domain" description="Reverse transcriptase" evidence="1">
    <location>
        <begin position="1"/>
        <end position="82"/>
    </location>
</feature>
<dbReference type="InterPro" id="IPR000477">
    <property type="entry name" value="RT_dom"/>
</dbReference>
<dbReference type="PANTHER" id="PTHR46890:SF48">
    <property type="entry name" value="RNA-DIRECTED DNA POLYMERASE"/>
    <property type="match status" value="1"/>
</dbReference>
<reference evidence="2 3" key="1">
    <citation type="submission" date="2024-04" db="EMBL/GenBank/DDBJ databases">
        <authorList>
            <person name="Fracassetti M."/>
        </authorList>
    </citation>
    <scope>NUCLEOTIDE SEQUENCE [LARGE SCALE GENOMIC DNA]</scope>
</reference>
<proteinExistence type="predicted"/>
<accession>A0AAV2FCF1</accession>
<evidence type="ECO:0000313" key="3">
    <source>
        <dbReference type="Proteomes" id="UP001497516"/>
    </source>
</evidence>
<evidence type="ECO:0000313" key="2">
    <source>
        <dbReference type="EMBL" id="CAL1395981.1"/>
    </source>
</evidence>
<sequence length="82" mass="9476">MRPIGLCQVFYKIISKVLSFRLSKVLPSVVSDTQNGFVKGRDISDNILIVQEVMHFLNTKSQGRDKWMALKLDMEKAYDRVE</sequence>
<dbReference type="EMBL" id="OZ034819">
    <property type="protein sequence ID" value="CAL1395981.1"/>
    <property type="molecule type" value="Genomic_DNA"/>
</dbReference>
<dbReference type="PANTHER" id="PTHR46890">
    <property type="entry name" value="NON-LTR RETROLELEMENT REVERSE TRANSCRIPTASE-LIKE PROTEIN-RELATED"/>
    <property type="match status" value="1"/>
</dbReference>
<gene>
    <name evidence="2" type="ORF">LTRI10_LOCUS36375</name>
</gene>
<dbReference type="AlphaFoldDB" id="A0AAV2FCF1"/>
<evidence type="ECO:0000259" key="1">
    <source>
        <dbReference type="Pfam" id="PF00078"/>
    </source>
</evidence>
<name>A0AAV2FCF1_9ROSI</name>
<dbReference type="InterPro" id="IPR052343">
    <property type="entry name" value="Retrotransposon-Effector_Assoc"/>
</dbReference>
<protein>
    <recommendedName>
        <fullName evidence="1">Reverse transcriptase domain-containing protein</fullName>
    </recommendedName>
</protein>
<organism evidence="2 3">
    <name type="scientific">Linum trigynum</name>
    <dbReference type="NCBI Taxonomy" id="586398"/>
    <lineage>
        <taxon>Eukaryota</taxon>
        <taxon>Viridiplantae</taxon>
        <taxon>Streptophyta</taxon>
        <taxon>Embryophyta</taxon>
        <taxon>Tracheophyta</taxon>
        <taxon>Spermatophyta</taxon>
        <taxon>Magnoliopsida</taxon>
        <taxon>eudicotyledons</taxon>
        <taxon>Gunneridae</taxon>
        <taxon>Pentapetalae</taxon>
        <taxon>rosids</taxon>
        <taxon>fabids</taxon>
        <taxon>Malpighiales</taxon>
        <taxon>Linaceae</taxon>
        <taxon>Linum</taxon>
    </lineage>
</organism>
<dbReference type="Proteomes" id="UP001497516">
    <property type="component" value="Chromosome 6"/>
</dbReference>
<dbReference type="Pfam" id="PF00078">
    <property type="entry name" value="RVT_1"/>
    <property type="match status" value="1"/>
</dbReference>
<keyword evidence="3" id="KW-1185">Reference proteome</keyword>